<dbReference type="STRING" id="5786.F0ZS33"/>
<dbReference type="CDD" id="cd00609">
    <property type="entry name" value="AAT_like"/>
    <property type="match status" value="1"/>
</dbReference>
<comment type="similarity">
    <text evidence="2">Belongs to the class-I pyridoxal-phosphate-dependent aminotransferase family.</text>
</comment>
<keyword evidence="6" id="KW-1133">Transmembrane helix</keyword>
<dbReference type="Gene3D" id="3.40.640.10">
    <property type="entry name" value="Type I PLP-dependent aspartate aminotransferase-like (Major domain)"/>
    <property type="match status" value="1"/>
</dbReference>
<dbReference type="GO" id="GO:0008483">
    <property type="term" value="F:transaminase activity"/>
    <property type="evidence" value="ECO:0000318"/>
    <property type="project" value="GO_Central"/>
</dbReference>
<dbReference type="KEGG" id="dpp:DICPUDRAFT_37021"/>
<dbReference type="Pfam" id="PF00155">
    <property type="entry name" value="Aminotran_1_2"/>
    <property type="match status" value="1"/>
</dbReference>
<dbReference type="FunCoup" id="F0ZS33">
    <property type="interactions" value="37"/>
</dbReference>
<evidence type="ECO:0000313" key="8">
    <source>
        <dbReference type="EMBL" id="EGC33234.1"/>
    </source>
</evidence>
<keyword evidence="3" id="KW-0032">Aminotransferase</keyword>
<dbReference type="InterPro" id="IPR015424">
    <property type="entry name" value="PyrdxlP-dep_Trfase"/>
</dbReference>
<dbReference type="RefSeq" id="XP_003290227.1">
    <property type="nucleotide sequence ID" value="XM_003290179.1"/>
</dbReference>
<keyword evidence="9" id="KW-1185">Reference proteome</keyword>
<organism evidence="8 9">
    <name type="scientific">Dictyostelium purpureum</name>
    <name type="common">Slime mold</name>
    <dbReference type="NCBI Taxonomy" id="5786"/>
    <lineage>
        <taxon>Eukaryota</taxon>
        <taxon>Amoebozoa</taxon>
        <taxon>Evosea</taxon>
        <taxon>Eumycetozoa</taxon>
        <taxon>Dictyostelia</taxon>
        <taxon>Dictyosteliales</taxon>
        <taxon>Dictyosteliaceae</taxon>
        <taxon>Dictyostelium</taxon>
    </lineage>
</organism>
<dbReference type="PANTHER" id="PTHR42790:SF19">
    <property type="entry name" value="KYNURENINE_ALPHA-AMINOADIPATE AMINOTRANSFERASE, MITOCHONDRIAL"/>
    <property type="match status" value="1"/>
</dbReference>
<dbReference type="VEuPathDB" id="AmoebaDB:DICPUDRAFT_37021"/>
<dbReference type="eggNOG" id="KOG0634">
    <property type="taxonomic scope" value="Eukaryota"/>
</dbReference>
<evidence type="ECO:0000256" key="5">
    <source>
        <dbReference type="ARBA" id="ARBA00022898"/>
    </source>
</evidence>
<protein>
    <recommendedName>
        <fullName evidence="7">Aminotransferase class I/classII large domain-containing protein</fullName>
    </recommendedName>
</protein>
<gene>
    <name evidence="8" type="ORF">DICPUDRAFT_37021</name>
</gene>
<evidence type="ECO:0000256" key="4">
    <source>
        <dbReference type="ARBA" id="ARBA00022679"/>
    </source>
</evidence>
<evidence type="ECO:0000256" key="3">
    <source>
        <dbReference type="ARBA" id="ARBA00022576"/>
    </source>
</evidence>
<evidence type="ECO:0000256" key="2">
    <source>
        <dbReference type="ARBA" id="ARBA00007441"/>
    </source>
</evidence>
<proteinExistence type="inferred from homology"/>
<dbReference type="GO" id="GO:0030170">
    <property type="term" value="F:pyridoxal phosphate binding"/>
    <property type="evidence" value="ECO:0007669"/>
    <property type="project" value="InterPro"/>
</dbReference>
<dbReference type="GO" id="GO:1901605">
    <property type="term" value="P:alpha-amino acid metabolic process"/>
    <property type="evidence" value="ECO:0000318"/>
    <property type="project" value="GO_Central"/>
</dbReference>
<evidence type="ECO:0000256" key="6">
    <source>
        <dbReference type="SAM" id="Phobius"/>
    </source>
</evidence>
<accession>F0ZS33</accession>
<dbReference type="InterPro" id="IPR050859">
    <property type="entry name" value="Class-I_PLP-dep_aminotransf"/>
</dbReference>
<reference evidence="9" key="1">
    <citation type="journal article" date="2011" name="Genome Biol.">
        <title>Comparative genomics of the social amoebae Dictyostelium discoideum and Dictyostelium purpureum.</title>
        <authorList>
            <consortium name="US DOE Joint Genome Institute (JGI-PGF)"/>
            <person name="Sucgang R."/>
            <person name="Kuo A."/>
            <person name="Tian X."/>
            <person name="Salerno W."/>
            <person name="Parikh A."/>
            <person name="Feasley C.L."/>
            <person name="Dalin E."/>
            <person name="Tu H."/>
            <person name="Huang E."/>
            <person name="Barry K."/>
            <person name="Lindquist E."/>
            <person name="Shapiro H."/>
            <person name="Bruce D."/>
            <person name="Schmutz J."/>
            <person name="Salamov A."/>
            <person name="Fey P."/>
            <person name="Gaudet P."/>
            <person name="Anjard C."/>
            <person name="Babu M.M."/>
            <person name="Basu S."/>
            <person name="Bushmanova Y."/>
            <person name="van der Wel H."/>
            <person name="Katoh-Kurasawa M."/>
            <person name="Dinh C."/>
            <person name="Coutinho P.M."/>
            <person name="Saito T."/>
            <person name="Elias M."/>
            <person name="Schaap P."/>
            <person name="Kay R.R."/>
            <person name="Henrissat B."/>
            <person name="Eichinger L."/>
            <person name="Rivero F."/>
            <person name="Putnam N.H."/>
            <person name="West C.M."/>
            <person name="Loomis W.F."/>
            <person name="Chisholm R.L."/>
            <person name="Shaulsky G."/>
            <person name="Strassmann J.E."/>
            <person name="Queller D.C."/>
            <person name="Kuspa A."/>
            <person name="Grigoriev I.V."/>
        </authorList>
    </citation>
    <scope>NUCLEOTIDE SEQUENCE [LARGE SCALE GENOMIC DNA]</scope>
    <source>
        <strain evidence="9">QSDP1</strain>
    </source>
</reference>
<evidence type="ECO:0000313" key="9">
    <source>
        <dbReference type="Proteomes" id="UP000001064"/>
    </source>
</evidence>
<feature type="domain" description="Aminotransferase class I/classII large" evidence="7">
    <location>
        <begin position="67"/>
        <end position="413"/>
    </location>
</feature>
<dbReference type="GO" id="GO:0047536">
    <property type="term" value="F:2-aminoadipate transaminase activity"/>
    <property type="evidence" value="ECO:0007669"/>
    <property type="project" value="UniProtKB-ARBA"/>
</dbReference>
<keyword evidence="4" id="KW-0808">Transferase</keyword>
<evidence type="ECO:0000256" key="1">
    <source>
        <dbReference type="ARBA" id="ARBA00001933"/>
    </source>
</evidence>
<keyword evidence="6" id="KW-0812">Transmembrane</keyword>
<comment type="cofactor">
    <cofactor evidence="1">
        <name>pyridoxal 5'-phosphate</name>
        <dbReference type="ChEBI" id="CHEBI:597326"/>
    </cofactor>
</comment>
<name>F0ZS33_DICPU</name>
<dbReference type="Proteomes" id="UP000001064">
    <property type="component" value="Unassembled WGS sequence"/>
</dbReference>
<keyword evidence="5" id="KW-0663">Pyridoxal phosphate</keyword>
<dbReference type="GO" id="GO:0047315">
    <property type="term" value="F:kynurenine-glyoxylate transaminase activity"/>
    <property type="evidence" value="ECO:0007669"/>
    <property type="project" value="UniProtKB-ARBA"/>
</dbReference>
<evidence type="ECO:0000259" key="7">
    <source>
        <dbReference type="Pfam" id="PF00155"/>
    </source>
</evidence>
<dbReference type="GO" id="GO:0005759">
    <property type="term" value="C:mitochondrial matrix"/>
    <property type="evidence" value="ECO:0007669"/>
    <property type="project" value="UniProtKB-ARBA"/>
</dbReference>
<sequence>MSNPITDYSSFISKRGKLKSASPIRSLFSISSLPGMVWVARILRMKKVFKDENTKPLVIEGADLDEGLQYSATPGLPKLNQWLRKLQIRNHSLPEPNTQGKEWDLIISNGSQESLYNTMEVLLDDGNSIITETPTYSGTLSILKPLALNIVGIETDKYGMIPEIFEKTLSEWDHSAAKFPRVVYIIPSGQNPCGSTMNNKRKQDIYKIASKYNLIILEDDPYFYLQFDYEDEYGADTKLGRSFLSMDTDGRVLRFDSLSKILSSGLRLGFVTGNRALLEKINFHQQSSTLHASGVSQMIVQALLTQWGFEQWDKHLEMVQSFYREKRNQFVKLLEKHLSGLVEYNIPSAGMFVWIRLLGIQDSKSLIFEKAVEKKVILVPGVAFKPDNSISPFVRASFSTANEEQMDEALKRLSALLNEELNKKQ</sequence>
<dbReference type="InParanoid" id="F0ZS33"/>
<dbReference type="FunFam" id="3.90.1150.10:FF:000166">
    <property type="entry name" value="Kynurenine/alpha-aminoadipate aminotransferase, mitochondrial"/>
    <property type="match status" value="1"/>
</dbReference>
<dbReference type="PANTHER" id="PTHR42790">
    <property type="entry name" value="AMINOTRANSFERASE"/>
    <property type="match status" value="1"/>
</dbReference>
<keyword evidence="6" id="KW-0472">Membrane</keyword>
<dbReference type="EMBL" id="GL871151">
    <property type="protein sequence ID" value="EGC33234.1"/>
    <property type="molecule type" value="Genomic_DNA"/>
</dbReference>
<dbReference type="OMA" id="FMPGEPF"/>
<feature type="transmembrane region" description="Helical" evidence="6">
    <location>
        <begin position="24"/>
        <end position="43"/>
    </location>
</feature>
<dbReference type="GeneID" id="10504582"/>
<dbReference type="InterPro" id="IPR015421">
    <property type="entry name" value="PyrdxlP-dep_Trfase_major"/>
</dbReference>
<dbReference type="AlphaFoldDB" id="F0ZS33"/>
<dbReference type="OrthoDB" id="691673at2759"/>
<dbReference type="FunFam" id="3.40.640.10:FF:000071">
    <property type="entry name" value="Kynurenine/alpha-aminoadipate aminotransferase, mitochondrial"/>
    <property type="match status" value="1"/>
</dbReference>
<dbReference type="InterPro" id="IPR004839">
    <property type="entry name" value="Aminotransferase_I/II_large"/>
</dbReference>
<dbReference type="SUPFAM" id="SSF53383">
    <property type="entry name" value="PLP-dependent transferases"/>
    <property type="match status" value="1"/>
</dbReference>